<protein>
    <submittedName>
        <fullName evidence="2">TIGR04086 family membrane protein</fullName>
    </submittedName>
</protein>
<evidence type="ECO:0000313" key="3">
    <source>
        <dbReference type="Proteomes" id="UP000623172"/>
    </source>
</evidence>
<keyword evidence="1" id="KW-0812">Transmembrane</keyword>
<feature type="transmembrane region" description="Helical" evidence="1">
    <location>
        <begin position="117"/>
        <end position="134"/>
    </location>
</feature>
<keyword evidence="3" id="KW-1185">Reference proteome</keyword>
<gene>
    <name evidence="2" type="ORF">H8696_04325</name>
</gene>
<dbReference type="Proteomes" id="UP000623172">
    <property type="component" value="Unassembled WGS sequence"/>
</dbReference>
<feature type="transmembrane region" description="Helical" evidence="1">
    <location>
        <begin position="57"/>
        <end position="75"/>
    </location>
</feature>
<organism evidence="2 3">
    <name type="scientific">Gehongia tenuis</name>
    <dbReference type="NCBI Taxonomy" id="2763655"/>
    <lineage>
        <taxon>Bacteria</taxon>
        <taxon>Bacillati</taxon>
        <taxon>Bacillota</taxon>
        <taxon>Clostridia</taxon>
        <taxon>Christensenellales</taxon>
        <taxon>Christensenellaceae</taxon>
        <taxon>Gehongia</taxon>
    </lineage>
</organism>
<feature type="transmembrane region" description="Helical" evidence="1">
    <location>
        <begin position="20"/>
        <end position="45"/>
    </location>
</feature>
<name>A0A926D4G2_9FIRM</name>
<keyword evidence="1" id="KW-1133">Transmembrane helix</keyword>
<dbReference type="Pfam" id="PF12670">
    <property type="entry name" value="DUF3792"/>
    <property type="match status" value="1"/>
</dbReference>
<evidence type="ECO:0000313" key="2">
    <source>
        <dbReference type="EMBL" id="MBC8531071.1"/>
    </source>
</evidence>
<dbReference type="NCBIfam" id="TIGR04086">
    <property type="entry name" value="TIGR04086_membr"/>
    <property type="match status" value="1"/>
</dbReference>
<sequence length="137" mass="14189">MRSVKVVRQKTEASSHTNLIVPVLRGFLVAAVISLIGVLVFALVIKAARMDESVIPAVNQGLKILSVLIGGFISVRDGAMGWIKGGLTGLVYGIVGLVVFAAFSGQSVLQLSSLTELLILCFGGAVGGVIGANLKKK</sequence>
<reference evidence="2" key="1">
    <citation type="submission" date="2020-08" db="EMBL/GenBank/DDBJ databases">
        <title>Genome public.</title>
        <authorList>
            <person name="Liu C."/>
            <person name="Sun Q."/>
        </authorList>
    </citation>
    <scope>NUCLEOTIDE SEQUENCE</scope>
    <source>
        <strain evidence="2">NSJ-53</strain>
    </source>
</reference>
<comment type="caution">
    <text evidence="2">The sequence shown here is derived from an EMBL/GenBank/DDBJ whole genome shotgun (WGS) entry which is preliminary data.</text>
</comment>
<keyword evidence="1" id="KW-0472">Membrane</keyword>
<dbReference type="RefSeq" id="WP_249315134.1">
    <property type="nucleotide sequence ID" value="NZ_JACRSR010000001.1"/>
</dbReference>
<dbReference type="EMBL" id="JACRSR010000001">
    <property type="protein sequence ID" value="MBC8531071.1"/>
    <property type="molecule type" value="Genomic_DNA"/>
</dbReference>
<proteinExistence type="predicted"/>
<feature type="transmembrane region" description="Helical" evidence="1">
    <location>
        <begin position="87"/>
        <end position="105"/>
    </location>
</feature>
<evidence type="ECO:0000256" key="1">
    <source>
        <dbReference type="SAM" id="Phobius"/>
    </source>
</evidence>
<accession>A0A926D4G2</accession>
<dbReference type="AlphaFoldDB" id="A0A926D4G2"/>
<dbReference type="InterPro" id="IPR023804">
    <property type="entry name" value="DUF3792_TM"/>
</dbReference>